<keyword evidence="2" id="KW-1185">Reference proteome</keyword>
<reference evidence="1 2" key="1">
    <citation type="submission" date="2024-02" db="EMBL/GenBank/DDBJ databases">
        <title>de novo genome assembly of Solanum bulbocastanum strain 11H21.</title>
        <authorList>
            <person name="Hosaka A.J."/>
        </authorList>
    </citation>
    <scope>NUCLEOTIDE SEQUENCE [LARGE SCALE GENOMIC DNA]</scope>
    <source>
        <tissue evidence="1">Young leaves</tissue>
    </source>
</reference>
<evidence type="ECO:0000313" key="2">
    <source>
        <dbReference type="Proteomes" id="UP001371456"/>
    </source>
</evidence>
<dbReference type="EMBL" id="JBANQN010000005">
    <property type="protein sequence ID" value="KAK6789479.1"/>
    <property type="molecule type" value="Genomic_DNA"/>
</dbReference>
<dbReference type="Proteomes" id="UP001371456">
    <property type="component" value="Unassembled WGS sequence"/>
</dbReference>
<organism evidence="1 2">
    <name type="scientific">Solanum bulbocastanum</name>
    <name type="common">Wild potato</name>
    <dbReference type="NCBI Taxonomy" id="147425"/>
    <lineage>
        <taxon>Eukaryota</taxon>
        <taxon>Viridiplantae</taxon>
        <taxon>Streptophyta</taxon>
        <taxon>Embryophyta</taxon>
        <taxon>Tracheophyta</taxon>
        <taxon>Spermatophyta</taxon>
        <taxon>Magnoliopsida</taxon>
        <taxon>eudicotyledons</taxon>
        <taxon>Gunneridae</taxon>
        <taxon>Pentapetalae</taxon>
        <taxon>asterids</taxon>
        <taxon>lamiids</taxon>
        <taxon>Solanales</taxon>
        <taxon>Solanaceae</taxon>
        <taxon>Solanoideae</taxon>
        <taxon>Solaneae</taxon>
        <taxon>Solanum</taxon>
    </lineage>
</organism>
<protein>
    <submittedName>
        <fullName evidence="1">Uncharacterized protein</fullName>
    </submittedName>
</protein>
<evidence type="ECO:0000313" key="1">
    <source>
        <dbReference type="EMBL" id="KAK6789479.1"/>
    </source>
</evidence>
<gene>
    <name evidence="1" type="ORF">RDI58_013279</name>
</gene>
<dbReference type="AlphaFoldDB" id="A0AAN8TKN5"/>
<proteinExistence type="predicted"/>
<accession>A0AAN8TKN5</accession>
<name>A0AAN8TKN5_SOLBU</name>
<comment type="caution">
    <text evidence="1">The sequence shown here is derived from an EMBL/GenBank/DDBJ whole genome shotgun (WGS) entry which is preliminary data.</text>
</comment>
<sequence>MVINDGVTVQTRTEIEKEVLSFYMKLLGSSVDELPAIDPTIMNFGLVLSREQQQYLIEPVRNEEIALALKICADLKAPGCDGYNVFFFKKA</sequence>